<dbReference type="InterPro" id="IPR001828">
    <property type="entry name" value="ANF_lig-bd_rcpt"/>
</dbReference>
<name>A0AA35JZ08_9SAUR</name>
<dbReference type="Gene3D" id="3.40.50.2300">
    <property type="match status" value="1"/>
</dbReference>
<dbReference type="PANTHER" id="PTHR24061:SF599">
    <property type="entry name" value="G-PROTEIN COUPLED RECEPTORS FAMILY 3 PROFILE DOMAIN-CONTAINING PROTEIN"/>
    <property type="match status" value="1"/>
</dbReference>
<evidence type="ECO:0000259" key="5">
    <source>
        <dbReference type="Pfam" id="PF01094"/>
    </source>
</evidence>
<proteinExistence type="predicted"/>
<dbReference type="InterPro" id="IPR000068">
    <property type="entry name" value="GPCR_3_Ca_sens_rcpt-rel"/>
</dbReference>
<dbReference type="PANTHER" id="PTHR24061">
    <property type="entry name" value="CALCIUM-SENSING RECEPTOR-RELATED"/>
    <property type="match status" value="1"/>
</dbReference>
<organism evidence="6 7">
    <name type="scientific">Podarcis lilfordi</name>
    <name type="common">Lilford's wall lizard</name>
    <dbReference type="NCBI Taxonomy" id="74358"/>
    <lineage>
        <taxon>Eukaryota</taxon>
        <taxon>Metazoa</taxon>
        <taxon>Chordata</taxon>
        <taxon>Craniata</taxon>
        <taxon>Vertebrata</taxon>
        <taxon>Euteleostomi</taxon>
        <taxon>Lepidosauria</taxon>
        <taxon>Squamata</taxon>
        <taxon>Bifurcata</taxon>
        <taxon>Unidentata</taxon>
        <taxon>Episquamata</taxon>
        <taxon>Laterata</taxon>
        <taxon>Lacertibaenia</taxon>
        <taxon>Lacertidae</taxon>
        <taxon>Podarcis</taxon>
    </lineage>
</organism>
<dbReference type="Pfam" id="PF01094">
    <property type="entry name" value="ANF_receptor"/>
    <property type="match status" value="1"/>
</dbReference>
<dbReference type="SUPFAM" id="SSF53822">
    <property type="entry name" value="Periplasmic binding protein-like I"/>
    <property type="match status" value="1"/>
</dbReference>
<dbReference type="AlphaFoldDB" id="A0AA35JZ08"/>
<evidence type="ECO:0000256" key="1">
    <source>
        <dbReference type="ARBA" id="ARBA00004370"/>
    </source>
</evidence>
<keyword evidence="2" id="KW-0812">Transmembrane</keyword>
<keyword evidence="4" id="KW-0472">Membrane</keyword>
<dbReference type="GO" id="GO:0005886">
    <property type="term" value="C:plasma membrane"/>
    <property type="evidence" value="ECO:0007669"/>
    <property type="project" value="TreeGrafter"/>
</dbReference>
<evidence type="ECO:0000256" key="3">
    <source>
        <dbReference type="ARBA" id="ARBA00022989"/>
    </source>
</evidence>
<dbReference type="InterPro" id="IPR028082">
    <property type="entry name" value="Peripla_BP_I"/>
</dbReference>
<dbReference type="Proteomes" id="UP001178461">
    <property type="component" value="Chromosome 2"/>
</dbReference>
<sequence length="119" mass="13266">MVPSAETKYLGIAKLLQRFGWRWVGLVVPENDNGERLTRTLTEVLAREGICVAFSEKIPALVLYRNISPMIAFLVQRQVNVAIFSGDSQSVFGLAYVIFRAVRSKQPTAASPFPEKLPL</sequence>
<evidence type="ECO:0000256" key="4">
    <source>
        <dbReference type="ARBA" id="ARBA00023136"/>
    </source>
</evidence>
<keyword evidence="7" id="KW-1185">Reference proteome</keyword>
<feature type="domain" description="Receptor ligand binding region" evidence="5">
    <location>
        <begin position="1"/>
        <end position="102"/>
    </location>
</feature>
<reference evidence="6" key="1">
    <citation type="submission" date="2022-12" db="EMBL/GenBank/DDBJ databases">
        <authorList>
            <person name="Alioto T."/>
            <person name="Alioto T."/>
            <person name="Gomez Garrido J."/>
        </authorList>
    </citation>
    <scope>NUCLEOTIDE SEQUENCE</scope>
</reference>
<keyword evidence="3" id="KW-1133">Transmembrane helix</keyword>
<comment type="subcellular location">
    <subcellularLocation>
        <location evidence="1">Membrane</location>
    </subcellularLocation>
</comment>
<gene>
    <name evidence="6" type="ORF">PODLI_1B030004</name>
</gene>
<protein>
    <recommendedName>
        <fullName evidence="5">Receptor ligand binding region domain-containing protein</fullName>
    </recommendedName>
</protein>
<dbReference type="GO" id="GO:0004930">
    <property type="term" value="F:G protein-coupled receptor activity"/>
    <property type="evidence" value="ECO:0007669"/>
    <property type="project" value="InterPro"/>
</dbReference>
<evidence type="ECO:0000313" key="6">
    <source>
        <dbReference type="EMBL" id="CAI5768767.1"/>
    </source>
</evidence>
<evidence type="ECO:0000256" key="2">
    <source>
        <dbReference type="ARBA" id="ARBA00022692"/>
    </source>
</evidence>
<accession>A0AA35JZ08</accession>
<evidence type="ECO:0000313" key="7">
    <source>
        <dbReference type="Proteomes" id="UP001178461"/>
    </source>
</evidence>
<dbReference type="EMBL" id="OX395127">
    <property type="protein sequence ID" value="CAI5768767.1"/>
    <property type="molecule type" value="Genomic_DNA"/>
</dbReference>